<dbReference type="EMBL" id="JBHUDC010000002">
    <property type="protein sequence ID" value="MFD1512424.1"/>
    <property type="molecule type" value="Genomic_DNA"/>
</dbReference>
<comment type="caution">
    <text evidence="2">The sequence shown here is derived from an EMBL/GenBank/DDBJ whole genome shotgun (WGS) entry which is preliminary data.</text>
</comment>
<reference evidence="2 3" key="1">
    <citation type="journal article" date="2019" name="Int. J. Syst. Evol. Microbiol.">
        <title>The Global Catalogue of Microorganisms (GCM) 10K type strain sequencing project: providing services to taxonomists for standard genome sequencing and annotation.</title>
        <authorList>
            <consortium name="The Broad Institute Genomics Platform"/>
            <consortium name="The Broad Institute Genome Sequencing Center for Infectious Disease"/>
            <person name="Wu L."/>
            <person name="Ma J."/>
        </authorList>
    </citation>
    <scope>NUCLEOTIDE SEQUENCE [LARGE SCALE GENOMIC DNA]</scope>
    <source>
        <strain evidence="2 3">CGMCC 1.12563</strain>
    </source>
</reference>
<keyword evidence="1" id="KW-1133">Transmembrane helix</keyword>
<keyword evidence="1" id="KW-0472">Membrane</keyword>
<evidence type="ECO:0000313" key="2">
    <source>
        <dbReference type="EMBL" id="MFD1512424.1"/>
    </source>
</evidence>
<keyword evidence="1" id="KW-0812">Transmembrane</keyword>
<gene>
    <name evidence="2" type="ORF">ACFSBT_03910</name>
</gene>
<dbReference type="Proteomes" id="UP001597187">
    <property type="component" value="Unassembled WGS sequence"/>
</dbReference>
<feature type="transmembrane region" description="Helical" evidence="1">
    <location>
        <begin position="38"/>
        <end position="58"/>
    </location>
</feature>
<dbReference type="AlphaFoldDB" id="A0ABD6ARY5"/>
<proteinExistence type="predicted"/>
<organism evidence="2 3">
    <name type="scientific">Halomarina rubra</name>
    <dbReference type="NCBI Taxonomy" id="2071873"/>
    <lineage>
        <taxon>Archaea</taxon>
        <taxon>Methanobacteriati</taxon>
        <taxon>Methanobacteriota</taxon>
        <taxon>Stenosarchaea group</taxon>
        <taxon>Halobacteria</taxon>
        <taxon>Halobacteriales</taxon>
        <taxon>Natronomonadaceae</taxon>
        <taxon>Halomarina</taxon>
    </lineage>
</organism>
<name>A0ABD6ARY5_9EURY</name>
<feature type="transmembrane region" description="Helical" evidence="1">
    <location>
        <begin position="78"/>
        <end position="101"/>
    </location>
</feature>
<protein>
    <recommendedName>
        <fullName evidence="4">DUF2975 domain-containing protein</fullName>
    </recommendedName>
</protein>
<feature type="transmembrane region" description="Helical" evidence="1">
    <location>
        <begin position="121"/>
        <end position="142"/>
    </location>
</feature>
<accession>A0ABD6ARY5</accession>
<evidence type="ECO:0008006" key="4">
    <source>
        <dbReference type="Google" id="ProtNLM"/>
    </source>
</evidence>
<evidence type="ECO:0000256" key="1">
    <source>
        <dbReference type="SAM" id="Phobius"/>
    </source>
</evidence>
<evidence type="ECO:0000313" key="3">
    <source>
        <dbReference type="Proteomes" id="UP001597187"/>
    </source>
</evidence>
<feature type="transmembrane region" description="Helical" evidence="1">
    <location>
        <begin position="162"/>
        <end position="190"/>
    </location>
</feature>
<dbReference type="RefSeq" id="WP_250872402.1">
    <property type="nucleotide sequence ID" value="NZ_JALXFV010000002.1"/>
</dbReference>
<sequence>MSTDLDDPIADAVMSDCPYQRATVDRYRPIRGPVSRTLLRQAALLVVLASVLPIVATYPTSTRTLLSAPAVETFPKVLLVGALGGAVQLLAAAVLVCLVVVRSDVDTRRQADRLVTLEDLATTISLGTGGFAIAFSVGYLFLGHLEDALTVVTRGTTDPFAAVATATSVGIAVDTVALAALAGSLACWAASRWVAARERRALD</sequence>
<keyword evidence="3" id="KW-1185">Reference proteome</keyword>